<gene>
    <name evidence="1" type="ORF">GBF38_001036</name>
</gene>
<feature type="non-terminal residue" evidence="1">
    <location>
        <position position="1"/>
    </location>
</feature>
<protein>
    <submittedName>
        <fullName evidence="1">Uncharacterized protein</fullName>
    </submittedName>
</protein>
<accession>A0ACB7EXN4</accession>
<keyword evidence="2" id="KW-1185">Reference proteome</keyword>
<reference evidence="1" key="1">
    <citation type="submission" date="2020-04" db="EMBL/GenBank/DDBJ databases">
        <title>A chromosome-scale assembly and high-density genetic map of the yellow drum (Nibea albiflora) genome.</title>
        <authorList>
            <person name="Xu D."/>
            <person name="Zhang W."/>
            <person name="Chen R."/>
            <person name="Tan P."/>
            <person name="Wang L."/>
            <person name="Song H."/>
            <person name="Tian L."/>
            <person name="Zhu Q."/>
            <person name="Wang B."/>
        </authorList>
    </citation>
    <scope>NUCLEOTIDE SEQUENCE</scope>
    <source>
        <strain evidence="1">ZJHYS-2018</strain>
    </source>
</reference>
<dbReference type="Proteomes" id="UP000805704">
    <property type="component" value="Chromosome 20"/>
</dbReference>
<dbReference type="EMBL" id="CM024808">
    <property type="protein sequence ID" value="KAG8006448.1"/>
    <property type="molecule type" value="Genomic_DNA"/>
</dbReference>
<evidence type="ECO:0000313" key="1">
    <source>
        <dbReference type="EMBL" id="KAG8006448.1"/>
    </source>
</evidence>
<name>A0ACB7EXN4_NIBAL</name>
<sequence>VTQTERQTLRFNFRPKSSLRQDSYRREHWEHWEHFKLLLNPQTEQEFDESKD</sequence>
<organism evidence="1 2">
    <name type="scientific">Nibea albiflora</name>
    <name type="common">Yellow drum</name>
    <name type="synonym">Corvina albiflora</name>
    <dbReference type="NCBI Taxonomy" id="240163"/>
    <lineage>
        <taxon>Eukaryota</taxon>
        <taxon>Metazoa</taxon>
        <taxon>Chordata</taxon>
        <taxon>Craniata</taxon>
        <taxon>Vertebrata</taxon>
        <taxon>Euteleostomi</taxon>
        <taxon>Actinopterygii</taxon>
        <taxon>Neopterygii</taxon>
        <taxon>Teleostei</taxon>
        <taxon>Neoteleostei</taxon>
        <taxon>Acanthomorphata</taxon>
        <taxon>Eupercaria</taxon>
        <taxon>Sciaenidae</taxon>
        <taxon>Nibea</taxon>
    </lineage>
</organism>
<evidence type="ECO:0000313" key="2">
    <source>
        <dbReference type="Proteomes" id="UP000805704"/>
    </source>
</evidence>
<comment type="caution">
    <text evidence="1">The sequence shown here is derived from an EMBL/GenBank/DDBJ whole genome shotgun (WGS) entry which is preliminary data.</text>
</comment>
<proteinExistence type="predicted"/>